<keyword evidence="5" id="KW-0732">Signal</keyword>
<dbReference type="InterPro" id="IPR036188">
    <property type="entry name" value="FAD/NAD-bd_sf"/>
</dbReference>
<dbReference type="SUPFAM" id="SSF56425">
    <property type="entry name" value="Succinate dehydrogenase/fumarate reductase flavoprotein, catalytic domain"/>
    <property type="match status" value="1"/>
</dbReference>
<dbReference type="SUPFAM" id="SSF51905">
    <property type="entry name" value="FAD/NAD(P)-binding domain"/>
    <property type="match status" value="1"/>
</dbReference>
<keyword evidence="8" id="KW-1185">Reference proteome</keyword>
<dbReference type="GO" id="GO:0016491">
    <property type="term" value="F:oxidoreductase activity"/>
    <property type="evidence" value="ECO:0007669"/>
    <property type="project" value="UniProtKB-KW"/>
</dbReference>
<dbReference type="Gene3D" id="3.90.700.10">
    <property type="entry name" value="Succinate dehydrogenase/fumarate reductase flavoprotein, catalytic domain"/>
    <property type="match status" value="1"/>
</dbReference>
<dbReference type="NCBIfam" id="TIGR01813">
    <property type="entry name" value="flavo_cyto_c"/>
    <property type="match status" value="1"/>
</dbReference>
<evidence type="ECO:0000256" key="2">
    <source>
        <dbReference type="ARBA" id="ARBA00022630"/>
    </source>
</evidence>
<feature type="signal peptide" evidence="5">
    <location>
        <begin position="1"/>
        <end position="25"/>
    </location>
</feature>
<feature type="chain" id="PRO_5022272154" evidence="5">
    <location>
        <begin position="26"/>
        <end position="522"/>
    </location>
</feature>
<evidence type="ECO:0000256" key="4">
    <source>
        <dbReference type="ARBA" id="ARBA00023002"/>
    </source>
</evidence>
<dbReference type="OrthoDB" id="9813348at2"/>
<dbReference type="KEGG" id="sutt:SUTMEG_08850"/>
<dbReference type="Proteomes" id="UP000271003">
    <property type="component" value="Chromosome"/>
</dbReference>
<dbReference type="InterPro" id="IPR010960">
    <property type="entry name" value="Flavocytochrome_c"/>
</dbReference>
<feature type="domain" description="FAD-dependent oxidoreductase 2 FAD-binding" evidence="6">
    <location>
        <begin position="43"/>
        <end position="501"/>
    </location>
</feature>
<keyword evidence="3 5" id="KW-0274">FAD</keyword>
<accession>A0A2Z6I9G4</accession>
<dbReference type="EMBL" id="AP018786">
    <property type="protein sequence ID" value="BBF22994.1"/>
    <property type="molecule type" value="Genomic_DNA"/>
</dbReference>
<evidence type="ECO:0000313" key="7">
    <source>
        <dbReference type="EMBL" id="BBF22994.1"/>
    </source>
</evidence>
<dbReference type="GO" id="GO:0010181">
    <property type="term" value="F:FMN binding"/>
    <property type="evidence" value="ECO:0007669"/>
    <property type="project" value="InterPro"/>
</dbReference>
<reference evidence="7 8" key="1">
    <citation type="journal article" date="2018" name="Int. J. Syst. Evol. Microbiol.">
        <title>Mesosutterella multiformis gen. nov., sp. nov., a member of the family Sutterellaceae and Sutterella megalosphaeroides sp. nov., isolated from human faeces.</title>
        <authorList>
            <person name="Sakamoto M."/>
            <person name="Ikeyama N."/>
            <person name="Kunihiro T."/>
            <person name="Iino T."/>
            <person name="Yuki M."/>
            <person name="Ohkuma M."/>
        </authorList>
    </citation>
    <scope>NUCLEOTIDE SEQUENCE [LARGE SCALE GENOMIC DNA]</scope>
    <source>
        <strain evidence="7 8">6FBBBH3</strain>
    </source>
</reference>
<keyword evidence="4 5" id="KW-0560">Oxidoreductase</keyword>
<dbReference type="InterPro" id="IPR003953">
    <property type="entry name" value="FAD-dep_OxRdtase_2_FAD-bd"/>
</dbReference>
<dbReference type="PANTHER" id="PTHR43400">
    <property type="entry name" value="FUMARATE REDUCTASE"/>
    <property type="match status" value="1"/>
</dbReference>
<evidence type="ECO:0000313" key="8">
    <source>
        <dbReference type="Proteomes" id="UP000271003"/>
    </source>
</evidence>
<comment type="cofactor">
    <cofactor evidence="1">
        <name>FAD</name>
        <dbReference type="ChEBI" id="CHEBI:57692"/>
    </cofactor>
</comment>
<organism evidence="7 8">
    <name type="scientific">Sutterella megalosphaeroides</name>
    <dbReference type="NCBI Taxonomy" id="2494234"/>
    <lineage>
        <taxon>Bacteria</taxon>
        <taxon>Pseudomonadati</taxon>
        <taxon>Pseudomonadota</taxon>
        <taxon>Betaproteobacteria</taxon>
        <taxon>Burkholderiales</taxon>
        <taxon>Sutterellaceae</taxon>
        <taxon>Sutterella</taxon>
    </lineage>
</organism>
<dbReference type="InterPro" id="IPR050315">
    <property type="entry name" value="FAD-oxidoreductase_2"/>
</dbReference>
<comment type="similarity">
    <text evidence="5">Belongs to the FAD-dependent oxidoreductase 2 family. FRD/SDH subfamily.</text>
</comment>
<evidence type="ECO:0000256" key="3">
    <source>
        <dbReference type="ARBA" id="ARBA00022827"/>
    </source>
</evidence>
<name>A0A2Z6I9G4_9BURK</name>
<dbReference type="AlphaFoldDB" id="A0A2Z6I9G4"/>
<evidence type="ECO:0000256" key="1">
    <source>
        <dbReference type="ARBA" id="ARBA00001974"/>
    </source>
</evidence>
<gene>
    <name evidence="7" type="ORF">SUTMEG_08850</name>
</gene>
<dbReference type="PANTHER" id="PTHR43400:SF7">
    <property type="entry name" value="FAD-DEPENDENT OXIDOREDUCTASE 2 FAD BINDING DOMAIN-CONTAINING PROTEIN"/>
    <property type="match status" value="1"/>
</dbReference>
<evidence type="ECO:0000259" key="6">
    <source>
        <dbReference type="Pfam" id="PF00890"/>
    </source>
</evidence>
<dbReference type="Gene3D" id="3.50.50.60">
    <property type="entry name" value="FAD/NAD(P)-binding domain"/>
    <property type="match status" value="1"/>
</dbReference>
<keyword evidence="2 5" id="KW-0285">Flavoprotein</keyword>
<proteinExistence type="inferred from homology"/>
<dbReference type="Pfam" id="PF00890">
    <property type="entry name" value="FAD_binding_2"/>
    <property type="match status" value="1"/>
</dbReference>
<dbReference type="InterPro" id="IPR027477">
    <property type="entry name" value="Succ_DH/fumarate_Rdtase_cat_sf"/>
</dbReference>
<sequence>MQKREFLKSGLAALGGLGFLGAARAGVPAVTKASDVRWDEEWDTVIVGSGVAATCAGNEALDQGLKKVIMVEKMPVFGGNSAITGFWINIPRSPEQLAHGVTDDSPELFLKDTLKAGEGFNDPKLAHELCFRALESLEYLKKLGCKFAPTPFIQGGHSKVRSLAPEVSAGVSVMIPLHRHFMEKGGVMRKNTIVDEVVKDDSGRVVGVAVRENYAFDIGSRDNDLTNTTGVRKYYKAKKGVIFAAGGFVNDWRMCSLIDPKITKETEGTNHPGATAGALFTLMRAGGVPVHLSYIQWGPWCSPDDKGIGMGADVCDYLKQYGAAFDPKTGRRCFNELGNRTELTNDIFALKNEDGTQRFAVLIADSQFVPKVSIERYLTKSLNSGTTKKFDTLEALADFYKIPLEPLKAEIAKYNGWIKEGKEFDPEFHRPLTPNEGVLMGKGPWYGHRLTSKLHYTMGGIKINEKTQVIGQNFEPIPGLYAAGEITGGVHGVTRLGGNSVLDGIVFGRIAGRTVAEAEEAK</sequence>
<dbReference type="RefSeq" id="WP_120176646.1">
    <property type="nucleotide sequence ID" value="NZ_AP018786.1"/>
</dbReference>
<evidence type="ECO:0000256" key="5">
    <source>
        <dbReference type="RuleBase" id="RU366062"/>
    </source>
</evidence>
<protein>
    <submittedName>
        <fullName evidence="7">Flavocytochrome c</fullName>
    </submittedName>
</protein>